<organism evidence="5 6">
    <name type="scientific">Pachysolen tannophilus NRRL Y-2460</name>
    <dbReference type="NCBI Taxonomy" id="669874"/>
    <lineage>
        <taxon>Eukaryota</taxon>
        <taxon>Fungi</taxon>
        <taxon>Dikarya</taxon>
        <taxon>Ascomycota</taxon>
        <taxon>Saccharomycotina</taxon>
        <taxon>Pichiomycetes</taxon>
        <taxon>Pachysolenaceae</taxon>
        <taxon>Pachysolen</taxon>
    </lineage>
</organism>
<dbReference type="PROSITE" id="PS50118">
    <property type="entry name" value="HMG_BOX_2"/>
    <property type="match status" value="1"/>
</dbReference>
<dbReference type="STRING" id="669874.A0A1E4U1K1"/>
<dbReference type="Gene3D" id="1.10.30.10">
    <property type="entry name" value="High mobility group box domain"/>
    <property type="match status" value="1"/>
</dbReference>
<feature type="domain" description="HMG box" evidence="4">
    <location>
        <begin position="94"/>
        <end position="171"/>
    </location>
</feature>
<dbReference type="GO" id="GO:0006338">
    <property type="term" value="P:chromatin remodeling"/>
    <property type="evidence" value="ECO:0007669"/>
    <property type="project" value="EnsemblFungi"/>
</dbReference>
<evidence type="ECO:0000256" key="2">
    <source>
        <dbReference type="PROSITE-ProRule" id="PRU00267"/>
    </source>
</evidence>
<dbReference type="GO" id="GO:0003690">
    <property type="term" value="F:double-stranded DNA binding"/>
    <property type="evidence" value="ECO:0007669"/>
    <property type="project" value="EnsemblFungi"/>
</dbReference>
<dbReference type="PANTHER" id="PTHR48112:SF24">
    <property type="entry name" value="HIGH MOBILITY GROUP PROTEIN 1"/>
    <property type="match status" value="1"/>
</dbReference>
<evidence type="ECO:0000256" key="3">
    <source>
        <dbReference type="SAM" id="MobiDB-lite"/>
    </source>
</evidence>
<keyword evidence="2" id="KW-0539">Nucleus</keyword>
<evidence type="ECO:0000259" key="4">
    <source>
        <dbReference type="PROSITE" id="PS50118"/>
    </source>
</evidence>
<evidence type="ECO:0000256" key="1">
    <source>
        <dbReference type="ARBA" id="ARBA00023125"/>
    </source>
</evidence>
<dbReference type="InterPro" id="IPR009071">
    <property type="entry name" value="HMG_box_dom"/>
</dbReference>
<dbReference type="InterPro" id="IPR036910">
    <property type="entry name" value="HMG_box_dom_sf"/>
</dbReference>
<sequence length="235" mass="26618">MASEKDLRASKDNIVAALFELSKASGEAAKATVDFFNAIEVNGDHSKDIKDLASSLALLSQSVKSVNQLGIFLNNDANKKVVKKPKVEKDPNAPKKPLTSFFAYSAHWKKLHYDKLREERARKGEPALSSVELTQIISQKWNEITDKEKDEWKKKYYAELGNYNIEKEKYEKTKANGGTIEIAPDLSSSTIVPASIDQEEESKKKKKRKTDDEEGDEERKKEKKKEKKKKKLAAE</sequence>
<name>A0A1E4U1K1_PACTA</name>
<accession>A0A1E4U1K1</accession>
<evidence type="ECO:0000313" key="5">
    <source>
        <dbReference type="EMBL" id="ODV97886.1"/>
    </source>
</evidence>
<dbReference type="Proteomes" id="UP000094236">
    <property type="component" value="Unassembled WGS sequence"/>
</dbReference>
<dbReference type="GO" id="GO:0070550">
    <property type="term" value="P:rDNA chromatin condensation"/>
    <property type="evidence" value="ECO:0007669"/>
    <property type="project" value="EnsemblFungi"/>
</dbReference>
<feature type="region of interest" description="Disordered" evidence="3">
    <location>
        <begin position="177"/>
        <end position="235"/>
    </location>
</feature>
<dbReference type="GO" id="GO:0060962">
    <property type="term" value="P:regulation of ribosomal protein gene transcription by RNA polymerase II"/>
    <property type="evidence" value="ECO:0007669"/>
    <property type="project" value="EnsemblFungi"/>
</dbReference>
<dbReference type="SUPFAM" id="SSF47095">
    <property type="entry name" value="HMG-box"/>
    <property type="match status" value="1"/>
</dbReference>
<dbReference type="GO" id="GO:0006356">
    <property type="term" value="P:regulation of transcription by RNA polymerase I"/>
    <property type="evidence" value="ECO:0007669"/>
    <property type="project" value="EnsemblFungi"/>
</dbReference>
<dbReference type="EMBL" id="KV454011">
    <property type="protein sequence ID" value="ODV97886.1"/>
    <property type="molecule type" value="Genomic_DNA"/>
</dbReference>
<dbReference type="SMART" id="SM00398">
    <property type="entry name" value="HMG"/>
    <property type="match status" value="1"/>
</dbReference>
<keyword evidence="1 2" id="KW-0238">DNA-binding</keyword>
<dbReference type="GO" id="GO:0000400">
    <property type="term" value="F:four-way junction DNA binding"/>
    <property type="evidence" value="ECO:0007669"/>
    <property type="project" value="EnsemblFungi"/>
</dbReference>
<reference evidence="6" key="1">
    <citation type="submission" date="2016-05" db="EMBL/GenBank/DDBJ databases">
        <title>Comparative genomics of biotechnologically important yeasts.</title>
        <authorList>
            <consortium name="DOE Joint Genome Institute"/>
            <person name="Riley R."/>
            <person name="Haridas S."/>
            <person name="Wolfe K.H."/>
            <person name="Lopes M.R."/>
            <person name="Hittinger C.T."/>
            <person name="Goker M."/>
            <person name="Salamov A."/>
            <person name="Wisecaver J."/>
            <person name="Long T.M."/>
            <person name="Aerts A.L."/>
            <person name="Barry K."/>
            <person name="Choi C."/>
            <person name="Clum A."/>
            <person name="Coughlan A.Y."/>
            <person name="Deshpande S."/>
            <person name="Douglass A.P."/>
            <person name="Hanson S.J."/>
            <person name="Klenk H.-P."/>
            <person name="Labutti K."/>
            <person name="Lapidus A."/>
            <person name="Lindquist E."/>
            <person name="Lipzen A."/>
            <person name="Meier-Kolthoff J.P."/>
            <person name="Ohm R.A."/>
            <person name="Otillar R.P."/>
            <person name="Pangilinan J."/>
            <person name="Peng Y."/>
            <person name="Rokas A."/>
            <person name="Rosa C.A."/>
            <person name="Scheuner C."/>
            <person name="Sibirny A.A."/>
            <person name="Slot J.C."/>
            <person name="Stielow J.B."/>
            <person name="Sun H."/>
            <person name="Kurtzman C.P."/>
            <person name="Blackwell M."/>
            <person name="Grigoriev I.V."/>
            <person name="Jeffries T.W."/>
        </authorList>
    </citation>
    <scope>NUCLEOTIDE SEQUENCE [LARGE SCALE GENOMIC DNA]</scope>
    <source>
        <strain evidence="6">NRRL Y-2460</strain>
    </source>
</reference>
<dbReference type="AlphaFoldDB" id="A0A1E4U1K1"/>
<dbReference type="GO" id="GO:0032040">
    <property type="term" value="C:small-subunit processome"/>
    <property type="evidence" value="ECO:0007669"/>
    <property type="project" value="EnsemblFungi"/>
</dbReference>
<dbReference type="GO" id="GO:0001174">
    <property type="term" value="P:transcriptional start site selection at RNA polymerase II promoter"/>
    <property type="evidence" value="ECO:0007669"/>
    <property type="project" value="EnsemblFungi"/>
</dbReference>
<keyword evidence="6" id="KW-1185">Reference proteome</keyword>
<dbReference type="GO" id="GO:0033553">
    <property type="term" value="C:rDNA heterochromatin"/>
    <property type="evidence" value="ECO:0007669"/>
    <property type="project" value="EnsemblFungi"/>
</dbReference>
<feature type="DNA-binding region" description="HMG box" evidence="2">
    <location>
        <begin position="94"/>
        <end position="171"/>
    </location>
</feature>
<dbReference type="OrthoDB" id="5550281at2759"/>
<dbReference type="GO" id="GO:2001034">
    <property type="term" value="P:positive regulation of double-strand break repair via nonhomologous end joining"/>
    <property type="evidence" value="ECO:0007669"/>
    <property type="project" value="EnsemblFungi"/>
</dbReference>
<gene>
    <name evidence="5" type="ORF">PACTADRAFT_78316</name>
</gene>
<dbReference type="PANTHER" id="PTHR48112">
    <property type="entry name" value="HIGH MOBILITY GROUP PROTEIN DSP1"/>
    <property type="match status" value="1"/>
</dbReference>
<proteinExistence type="predicted"/>
<dbReference type="GO" id="GO:0006265">
    <property type="term" value="P:DNA topological change"/>
    <property type="evidence" value="ECO:0007669"/>
    <property type="project" value="EnsemblFungi"/>
</dbReference>
<dbReference type="InterPro" id="IPR050342">
    <property type="entry name" value="HMGB"/>
</dbReference>
<evidence type="ECO:0000313" key="6">
    <source>
        <dbReference type="Proteomes" id="UP000094236"/>
    </source>
</evidence>
<feature type="compositionally biased region" description="Basic residues" evidence="3">
    <location>
        <begin position="221"/>
        <end position="235"/>
    </location>
</feature>
<dbReference type="GO" id="GO:0005829">
    <property type="term" value="C:cytosol"/>
    <property type="evidence" value="ECO:0007669"/>
    <property type="project" value="EnsemblFungi"/>
</dbReference>
<dbReference type="GO" id="GO:0008301">
    <property type="term" value="F:DNA binding, bending"/>
    <property type="evidence" value="ECO:0007669"/>
    <property type="project" value="EnsemblFungi"/>
</dbReference>
<dbReference type="GO" id="GO:0044804">
    <property type="term" value="P:nucleophagy"/>
    <property type="evidence" value="ECO:0007669"/>
    <property type="project" value="EnsemblFungi"/>
</dbReference>
<protein>
    <recommendedName>
        <fullName evidence="4">HMG box domain-containing protein</fullName>
    </recommendedName>
</protein>